<evidence type="ECO:0000256" key="2">
    <source>
        <dbReference type="ARBA" id="ARBA00023157"/>
    </source>
</evidence>
<keyword evidence="3" id="KW-0812">Transmembrane</keyword>
<proteinExistence type="predicted"/>
<dbReference type="SMART" id="SM00560">
    <property type="entry name" value="LamGL"/>
    <property type="match status" value="1"/>
</dbReference>
<dbReference type="Gene3D" id="2.60.120.200">
    <property type="match status" value="1"/>
</dbReference>
<accession>A0A382G0N9</accession>
<organism evidence="5">
    <name type="scientific">marine metagenome</name>
    <dbReference type="NCBI Taxonomy" id="408172"/>
    <lineage>
        <taxon>unclassified sequences</taxon>
        <taxon>metagenomes</taxon>
        <taxon>ecological metagenomes</taxon>
    </lineage>
</organism>
<evidence type="ECO:0000256" key="1">
    <source>
        <dbReference type="ARBA" id="ARBA00022729"/>
    </source>
</evidence>
<evidence type="ECO:0000259" key="4">
    <source>
        <dbReference type="SMART" id="SM00560"/>
    </source>
</evidence>
<keyword evidence="3" id="KW-0472">Membrane</keyword>
<keyword evidence="1" id="KW-0732">Signal</keyword>
<dbReference type="InterPro" id="IPR006558">
    <property type="entry name" value="LamG-like"/>
</dbReference>
<dbReference type="EMBL" id="UINC01052611">
    <property type="protein sequence ID" value="SVB68133.1"/>
    <property type="molecule type" value="Genomic_DNA"/>
</dbReference>
<sequence length="276" mass="31056">MLQCFGNQKGFDCQNFKIRSVTLRKLFVISLTLAFCVIVYAGLDDPDLSIYYSFDDVTNNTIKDGSQYKNDGEIVGGAKFKNGKVGKAIELKQQVWIKIDGPKFKNLPKDGFTLATWVNHEDSGDPQSLFDAIGDKHGSGLFHVEIRPAGFRFFHRNDEEAEVFNINPGPVIKGKKWHHFAGVYDKKNGKATIYVDGKKTHDADTAKTPLATNWNVSAGIGHHKMGRWYIGLLDEFFLFARAISKEEVKEIMDDDFLAVKSIDKLSVTWGEIKEGR</sequence>
<gene>
    <name evidence="5" type="ORF">METZ01_LOCUS220987</name>
</gene>
<feature type="transmembrane region" description="Helical" evidence="3">
    <location>
        <begin position="26"/>
        <end position="43"/>
    </location>
</feature>
<reference evidence="5" key="1">
    <citation type="submission" date="2018-05" db="EMBL/GenBank/DDBJ databases">
        <authorList>
            <person name="Lanie J.A."/>
            <person name="Ng W.-L."/>
            <person name="Kazmierczak K.M."/>
            <person name="Andrzejewski T.M."/>
            <person name="Davidsen T.M."/>
            <person name="Wayne K.J."/>
            <person name="Tettelin H."/>
            <person name="Glass J.I."/>
            <person name="Rusch D."/>
            <person name="Podicherti R."/>
            <person name="Tsui H.-C.T."/>
            <person name="Winkler M.E."/>
        </authorList>
    </citation>
    <scope>NUCLEOTIDE SEQUENCE</scope>
</reference>
<keyword evidence="2" id="KW-1015">Disulfide bond</keyword>
<protein>
    <recommendedName>
        <fullName evidence="4">LamG-like jellyroll fold domain-containing protein</fullName>
    </recommendedName>
</protein>
<keyword evidence="3" id="KW-1133">Transmembrane helix</keyword>
<dbReference type="SUPFAM" id="SSF49899">
    <property type="entry name" value="Concanavalin A-like lectins/glucanases"/>
    <property type="match status" value="1"/>
</dbReference>
<dbReference type="InterPro" id="IPR013320">
    <property type="entry name" value="ConA-like_dom_sf"/>
</dbReference>
<name>A0A382G0N9_9ZZZZ</name>
<dbReference type="AlphaFoldDB" id="A0A382G0N9"/>
<dbReference type="Pfam" id="PF13385">
    <property type="entry name" value="Laminin_G_3"/>
    <property type="match status" value="1"/>
</dbReference>
<evidence type="ECO:0000256" key="3">
    <source>
        <dbReference type="SAM" id="Phobius"/>
    </source>
</evidence>
<feature type="domain" description="LamG-like jellyroll fold" evidence="4">
    <location>
        <begin position="110"/>
        <end position="246"/>
    </location>
</feature>
<evidence type="ECO:0000313" key="5">
    <source>
        <dbReference type="EMBL" id="SVB68133.1"/>
    </source>
</evidence>